<proteinExistence type="predicted"/>
<sequence length="241" mass="28098">MNSHPKFPIMHTLLGALCTEKVEYVAETKTRTTNIIPGPEFIRFMYYLESLVIELFKKHNELGPNILRYVKNSLLSNLPLNQNFITILKYSTNNNIELENEEFGFIYERCISIYMKSRQKTWRDVNNYIPEKGTASLRENLKSMRSSHSTTENKKPSLMKKANLPTNPAHALEQLRVWAQLEEVEDSFAKMFLVSELLWLIWAFGTSTPYKKKQKLVPIIISNLKNRSPFTDEALNKELFS</sequence>
<evidence type="ECO:0000313" key="2">
    <source>
        <dbReference type="Proteomes" id="UP000247702"/>
    </source>
</evidence>
<name>A0A2Z6RAP8_9GLOM</name>
<reference evidence="1 2" key="1">
    <citation type="submission" date="2017-11" db="EMBL/GenBank/DDBJ databases">
        <title>The genome of Rhizophagus clarus HR1 reveals common genetic basis of auxotrophy among arbuscular mycorrhizal fungi.</title>
        <authorList>
            <person name="Kobayashi Y."/>
        </authorList>
    </citation>
    <scope>NUCLEOTIDE SEQUENCE [LARGE SCALE GENOMIC DNA]</scope>
    <source>
        <strain evidence="1 2">HR1</strain>
    </source>
</reference>
<accession>A0A2Z6RAP8</accession>
<evidence type="ECO:0000313" key="1">
    <source>
        <dbReference type="EMBL" id="GBB94954.1"/>
    </source>
</evidence>
<keyword evidence="2" id="KW-1185">Reference proteome</keyword>
<comment type="caution">
    <text evidence="1">The sequence shown here is derived from an EMBL/GenBank/DDBJ whole genome shotgun (WGS) entry which is preliminary data.</text>
</comment>
<organism evidence="1 2">
    <name type="scientific">Rhizophagus clarus</name>
    <dbReference type="NCBI Taxonomy" id="94130"/>
    <lineage>
        <taxon>Eukaryota</taxon>
        <taxon>Fungi</taxon>
        <taxon>Fungi incertae sedis</taxon>
        <taxon>Mucoromycota</taxon>
        <taxon>Glomeromycotina</taxon>
        <taxon>Glomeromycetes</taxon>
        <taxon>Glomerales</taxon>
        <taxon>Glomeraceae</taxon>
        <taxon>Rhizophagus</taxon>
    </lineage>
</organism>
<dbReference type="EMBL" id="BEXD01001613">
    <property type="protein sequence ID" value="GBB94954.1"/>
    <property type="molecule type" value="Genomic_DNA"/>
</dbReference>
<protein>
    <submittedName>
        <fullName evidence="1">Uncharacterized protein</fullName>
    </submittedName>
</protein>
<dbReference type="Proteomes" id="UP000247702">
    <property type="component" value="Unassembled WGS sequence"/>
</dbReference>
<gene>
    <name evidence="1" type="ORF">RclHR1_02450007</name>
</gene>
<dbReference type="AlphaFoldDB" id="A0A2Z6RAP8"/>